<evidence type="ECO:0000256" key="1">
    <source>
        <dbReference type="SAM" id="MobiDB-lite"/>
    </source>
</evidence>
<feature type="region of interest" description="Disordered" evidence="1">
    <location>
        <begin position="80"/>
        <end position="107"/>
    </location>
</feature>
<sequence length="766" mass="87720">MAHHVWISDALLARSFAQFATAPRRYGSNVPGPLEARRRLARRRNANLAMVGGGSAGVDPSLLFGWKNSDRRKRVETPFGSFFQGQEPPSISPPLLNGTPERSVPTPKSEAMQAWPFVDIAASLPVPSDDQVLAEKLLKMTSLEGIRALVADLGVDLYGQPHLSQLIFKRALEAYWNESTWTIADIGDFLGDPTLNTLGSKNFVVLAQSLVTNPAPKREVERAFGMLKHMLSLGAVPRNEIYLILKLVPRIRVSDAVTNNIATIHGICYKAIWDGLTTCSVLQPKDIGRRALTLWLHLLGRISPSGHSLSVSKGIIRLLTAVRTGHYSWLQNALLQIIRLKAIRTPKTATVSYWRHFHTYIQDINHIGWLFPRRILLGSIFRVTELLSFSRQYRKNRRKLLRIWGEILEQSELGPVFHEDCWRIFQLPVNEVRSSFCTRQKMFRPRRFMTRRKDFMRQRWLLRLWLIKTMGRKTHYQREVESRRKEFFRKLLVYNKRLRGSRPIVDFITYLHGFMRRLGRLGLPHADAVFTTTTRIEYERRLCKYQKLPKDVLIALSQVECGSLSPSDIFWDDRQYSLLRDKLLGHWEKLARQTDVTAPDFANKVLLYTETNSPRRSGLLRILRRHTPFKIALAYSWNSSSVGAFDGKLRGATSFTADGFPILNPADCLATMHSLALIFACSTKLSPRNSYRLTRWCYEFILAHYAPIKPTMARALYHAGVYRYREAGMIVPLERFAYIMDIVRNVEGDAIAGALASGVPFEFISR</sequence>
<proteinExistence type="predicted"/>
<dbReference type="Proteomes" id="UP001219355">
    <property type="component" value="Chromosome 2"/>
</dbReference>
<evidence type="ECO:0000313" key="3">
    <source>
        <dbReference type="Proteomes" id="UP001219355"/>
    </source>
</evidence>
<accession>A0AAF0DGX2</accession>
<protein>
    <submittedName>
        <fullName evidence="2">Uncharacterized protein</fullName>
    </submittedName>
</protein>
<reference evidence="2" key="1">
    <citation type="submission" date="2023-03" db="EMBL/GenBank/DDBJ databases">
        <title>Emydomyces testavorans Genome Sequence.</title>
        <authorList>
            <person name="Hoyer L."/>
        </authorList>
    </citation>
    <scope>NUCLEOTIDE SEQUENCE</scope>
    <source>
        <strain evidence="2">16-2883</strain>
    </source>
</reference>
<dbReference type="EMBL" id="CP120628">
    <property type="protein sequence ID" value="WEW58038.1"/>
    <property type="molecule type" value="Genomic_DNA"/>
</dbReference>
<gene>
    <name evidence="2" type="ORF">PRK78_003505</name>
</gene>
<name>A0AAF0DGX2_9EURO</name>
<dbReference type="AlphaFoldDB" id="A0AAF0DGX2"/>
<evidence type="ECO:0000313" key="2">
    <source>
        <dbReference type="EMBL" id="WEW58038.1"/>
    </source>
</evidence>
<keyword evidence="3" id="KW-1185">Reference proteome</keyword>
<organism evidence="2 3">
    <name type="scientific">Emydomyces testavorans</name>
    <dbReference type="NCBI Taxonomy" id="2070801"/>
    <lineage>
        <taxon>Eukaryota</taxon>
        <taxon>Fungi</taxon>
        <taxon>Dikarya</taxon>
        <taxon>Ascomycota</taxon>
        <taxon>Pezizomycotina</taxon>
        <taxon>Eurotiomycetes</taxon>
        <taxon>Eurotiomycetidae</taxon>
        <taxon>Onygenales</taxon>
        <taxon>Nannizziopsiaceae</taxon>
        <taxon>Emydomyces</taxon>
    </lineage>
</organism>